<feature type="region of interest" description="Disordered" evidence="1">
    <location>
        <begin position="305"/>
        <end position="365"/>
    </location>
</feature>
<reference evidence="3" key="1">
    <citation type="journal article" date="2006" name="Science">
        <title>Ancient noncoding elements conserved in the human genome.</title>
        <authorList>
            <person name="Venkatesh B."/>
            <person name="Kirkness E.F."/>
            <person name="Loh Y.H."/>
            <person name="Halpern A.L."/>
            <person name="Lee A.P."/>
            <person name="Johnson J."/>
            <person name="Dandona N."/>
            <person name="Viswanathan L.D."/>
            <person name="Tay A."/>
            <person name="Venter J.C."/>
            <person name="Strausberg R.L."/>
            <person name="Brenner S."/>
        </authorList>
    </citation>
    <scope>NUCLEOTIDE SEQUENCE [LARGE SCALE GENOMIC DNA]</scope>
</reference>
<evidence type="ECO:0000256" key="1">
    <source>
        <dbReference type="SAM" id="MobiDB-lite"/>
    </source>
</evidence>
<dbReference type="Pfam" id="PF18778">
    <property type="entry name" value="NAD1"/>
    <property type="match status" value="1"/>
</dbReference>
<dbReference type="STRING" id="7868.ENSCMIP00000044836"/>
<reference evidence="3" key="3">
    <citation type="journal article" date="2014" name="Nature">
        <title>Elephant shark genome provides unique insights into gnathostome evolution.</title>
        <authorList>
            <consortium name="International Elephant Shark Genome Sequencing Consortium"/>
            <person name="Venkatesh B."/>
            <person name="Lee A.P."/>
            <person name="Ravi V."/>
            <person name="Maurya A.K."/>
            <person name="Lian M.M."/>
            <person name="Swann J.B."/>
            <person name="Ohta Y."/>
            <person name="Flajnik M.F."/>
            <person name="Sutoh Y."/>
            <person name="Kasahara M."/>
            <person name="Hoon S."/>
            <person name="Gangu V."/>
            <person name="Roy S.W."/>
            <person name="Irimia M."/>
            <person name="Korzh V."/>
            <person name="Kondrychyn I."/>
            <person name="Lim Z.W."/>
            <person name="Tay B.H."/>
            <person name="Tohari S."/>
            <person name="Kong K.W."/>
            <person name="Ho S."/>
            <person name="Lorente-Galdos B."/>
            <person name="Quilez J."/>
            <person name="Marques-Bonet T."/>
            <person name="Raney B.J."/>
            <person name="Ingham P.W."/>
            <person name="Tay A."/>
            <person name="Hillier L.W."/>
            <person name="Minx P."/>
            <person name="Boehm T."/>
            <person name="Wilson R.K."/>
            <person name="Brenner S."/>
            <person name="Warren W.C."/>
        </authorList>
    </citation>
    <scope>NUCLEOTIDE SEQUENCE [LARGE SCALE GENOMIC DNA]</scope>
</reference>
<name>A0A4W3K0Q7_CALMI</name>
<sequence>MATSYQEYIAPQGTLVKPYSWLQSTEGCRKCPYHIKTGEEARVSFLEFYETFGFPYGQPQSSRHFLFYELKLTTGTFVQKGQVTNCTSHQLHPESMLFNTDGYLDSLMYSYGNVAYITLYTNYTPCNESTHQCVSKMYDFLLNYPSTRLDIYFSQLYHTDEGFPEAGWNRQALHSLAALWPRVTISPICSGIWAVLAHRFVNGIPPIHCGSVLPARASADCHNARQIAAITGVNPSYADAFPQGKPVNLAPVPKPPPLPPVSNVGLMAMQQQYAGFLNAMMAPWSMKPNPPQAGKRKNVVRHLNMPRLSERKPPASPTPGNRRPVEVNVFEIPTKRNSADSKKYRTRGKKQMFSKLEKELKNPTL</sequence>
<dbReference type="Proteomes" id="UP000314986">
    <property type="component" value="Unassembled WGS sequence"/>
</dbReference>
<evidence type="ECO:0000313" key="2">
    <source>
        <dbReference type="Ensembl" id="ENSCMIP00000044836.1"/>
    </source>
</evidence>
<feature type="compositionally biased region" description="Basic and acidic residues" evidence="1">
    <location>
        <begin position="333"/>
        <end position="343"/>
    </location>
</feature>
<dbReference type="PANTHER" id="PTHR35672">
    <property type="entry name" value="C-U-EDITING ENZYME APOBEC-4-RELATED"/>
    <property type="match status" value="1"/>
</dbReference>
<dbReference type="OMA" id="PASAWNR"/>
<gene>
    <name evidence="2" type="primary">LOC103180061</name>
</gene>
<evidence type="ECO:0000313" key="3">
    <source>
        <dbReference type="Proteomes" id="UP000314986"/>
    </source>
</evidence>
<proteinExistence type="predicted"/>
<reference evidence="3" key="2">
    <citation type="journal article" date="2007" name="PLoS Biol.">
        <title>Survey sequencing and comparative analysis of the elephant shark (Callorhinchus milii) genome.</title>
        <authorList>
            <person name="Venkatesh B."/>
            <person name="Kirkness E.F."/>
            <person name="Loh Y.H."/>
            <person name="Halpern A.L."/>
            <person name="Lee A.P."/>
            <person name="Johnson J."/>
            <person name="Dandona N."/>
            <person name="Viswanathan L.D."/>
            <person name="Tay A."/>
            <person name="Venter J.C."/>
            <person name="Strausberg R.L."/>
            <person name="Brenner S."/>
        </authorList>
    </citation>
    <scope>NUCLEOTIDE SEQUENCE [LARGE SCALE GENOMIC DNA]</scope>
</reference>
<accession>A0A4W3K0Q7</accession>
<organism evidence="2 3">
    <name type="scientific">Callorhinchus milii</name>
    <name type="common">Ghost shark</name>
    <dbReference type="NCBI Taxonomy" id="7868"/>
    <lineage>
        <taxon>Eukaryota</taxon>
        <taxon>Metazoa</taxon>
        <taxon>Chordata</taxon>
        <taxon>Craniata</taxon>
        <taxon>Vertebrata</taxon>
        <taxon>Chondrichthyes</taxon>
        <taxon>Holocephali</taxon>
        <taxon>Chimaeriformes</taxon>
        <taxon>Callorhinchidae</taxon>
        <taxon>Callorhinchus</taxon>
    </lineage>
</organism>
<protein>
    <submittedName>
        <fullName evidence="2">Apolipoprotein B mRNA editing enzyme catalytic polypeptide like 4</fullName>
    </submittedName>
</protein>
<dbReference type="InterPro" id="IPR038953">
    <property type="entry name" value="APOBEC4"/>
</dbReference>
<dbReference type="Ensembl" id="ENSCMIT00000045475.1">
    <property type="protein sequence ID" value="ENSCMIP00000044836.1"/>
    <property type="gene ID" value="ENSCMIG00000018514.1"/>
</dbReference>
<dbReference type="GeneTree" id="ENSGT00390000014243"/>
<reference evidence="2" key="5">
    <citation type="submission" date="2025-09" db="UniProtKB">
        <authorList>
            <consortium name="Ensembl"/>
        </authorList>
    </citation>
    <scope>IDENTIFICATION</scope>
</reference>
<dbReference type="Gene3D" id="3.40.140.10">
    <property type="entry name" value="Cytidine Deaminase, domain 2"/>
    <property type="match status" value="1"/>
</dbReference>
<keyword evidence="3" id="KW-1185">Reference proteome</keyword>
<dbReference type="PANTHER" id="PTHR35672:SF1">
    <property type="entry name" value="C-U-EDITING ENZYME APOBEC-4-RELATED"/>
    <property type="match status" value="1"/>
</dbReference>
<reference evidence="2" key="4">
    <citation type="submission" date="2025-08" db="UniProtKB">
        <authorList>
            <consortium name="Ensembl"/>
        </authorList>
    </citation>
    <scope>IDENTIFICATION</scope>
</reference>
<dbReference type="InParanoid" id="A0A4W3K0Q7"/>
<feature type="compositionally biased region" description="Basic and acidic residues" evidence="1">
    <location>
        <begin position="355"/>
        <end position="365"/>
    </location>
</feature>
<dbReference type="AlphaFoldDB" id="A0A4W3K0Q7"/>